<evidence type="ECO:0000313" key="2">
    <source>
        <dbReference type="Proteomes" id="UP000239576"/>
    </source>
</evidence>
<dbReference type="InterPro" id="IPR002060">
    <property type="entry name" value="Squ/phyt_synthse"/>
</dbReference>
<dbReference type="GO" id="GO:0051996">
    <property type="term" value="F:squalene synthase [NAD(P)H] activity"/>
    <property type="evidence" value="ECO:0007669"/>
    <property type="project" value="InterPro"/>
</dbReference>
<proteinExistence type="predicted"/>
<keyword evidence="2" id="KW-1185">Reference proteome</keyword>
<dbReference type="Proteomes" id="UP000239576">
    <property type="component" value="Unassembled WGS sequence"/>
</dbReference>
<dbReference type="GO" id="GO:0045338">
    <property type="term" value="P:farnesyl diphosphate metabolic process"/>
    <property type="evidence" value="ECO:0007669"/>
    <property type="project" value="InterPro"/>
</dbReference>
<dbReference type="AlphaFoldDB" id="A0A2T1E2I6"/>
<dbReference type="PANTHER" id="PTHR11626">
    <property type="entry name" value="FARNESYL-DIPHOSPHATE FARNESYLTRANSFERASE"/>
    <property type="match status" value="1"/>
</dbReference>
<dbReference type="RefSeq" id="WP_106257590.1">
    <property type="nucleotide sequence ID" value="NZ_CAWNSW010000133.1"/>
</dbReference>
<evidence type="ECO:0000313" key="1">
    <source>
        <dbReference type="EMBL" id="PSB26972.1"/>
    </source>
</evidence>
<dbReference type="EMBL" id="PVWK01000098">
    <property type="protein sequence ID" value="PSB26972.1"/>
    <property type="molecule type" value="Genomic_DNA"/>
</dbReference>
<dbReference type="InterPro" id="IPR044844">
    <property type="entry name" value="Trans_IPPS_euk-type"/>
</dbReference>
<accession>A0A2T1E2I6</accession>
<dbReference type="Gene3D" id="1.10.600.10">
    <property type="entry name" value="Farnesyl Diphosphate Synthase"/>
    <property type="match status" value="1"/>
</dbReference>
<dbReference type="PANTHER" id="PTHR11626:SF2">
    <property type="entry name" value="SQUALENE SYNTHASE"/>
    <property type="match status" value="1"/>
</dbReference>
<gene>
    <name evidence="1" type="ORF">C7B82_17595</name>
</gene>
<name>A0A2T1E2I6_9CYAN</name>
<reference evidence="1 2" key="2">
    <citation type="submission" date="2018-03" db="EMBL/GenBank/DDBJ databases">
        <title>The ancient ancestry and fast evolution of plastids.</title>
        <authorList>
            <person name="Moore K.R."/>
            <person name="Magnabosco C."/>
            <person name="Momper L."/>
            <person name="Gold D.A."/>
            <person name="Bosak T."/>
            <person name="Fournier G.P."/>
        </authorList>
    </citation>
    <scope>NUCLEOTIDE SEQUENCE [LARGE SCALE GENOMIC DNA]</scope>
    <source>
        <strain evidence="1 2">ULC18</strain>
    </source>
</reference>
<organism evidence="1 2">
    <name type="scientific">Stenomitos frigidus ULC18</name>
    <dbReference type="NCBI Taxonomy" id="2107698"/>
    <lineage>
        <taxon>Bacteria</taxon>
        <taxon>Bacillati</taxon>
        <taxon>Cyanobacteriota</taxon>
        <taxon>Cyanophyceae</taxon>
        <taxon>Leptolyngbyales</taxon>
        <taxon>Leptolyngbyaceae</taxon>
        <taxon>Stenomitos</taxon>
    </lineage>
</organism>
<protein>
    <submittedName>
        <fullName evidence="1">Phytoene/squalene synthase family protein</fullName>
    </submittedName>
</protein>
<dbReference type="InterPro" id="IPR008949">
    <property type="entry name" value="Isoprenoid_synthase_dom_sf"/>
</dbReference>
<dbReference type="OrthoDB" id="9787280at2"/>
<dbReference type="SUPFAM" id="SSF48576">
    <property type="entry name" value="Terpenoid synthases"/>
    <property type="match status" value="1"/>
</dbReference>
<comment type="caution">
    <text evidence="1">The sequence shown here is derived from an EMBL/GenBank/DDBJ whole genome shotgun (WGS) entry which is preliminary data.</text>
</comment>
<reference evidence="2" key="1">
    <citation type="submission" date="2018-02" db="EMBL/GenBank/DDBJ databases">
        <authorList>
            <person name="Moore K."/>
            <person name="Momper L."/>
        </authorList>
    </citation>
    <scope>NUCLEOTIDE SEQUENCE [LARGE SCALE GENOMIC DNA]</scope>
    <source>
        <strain evidence="2">ULC18</strain>
    </source>
</reference>
<dbReference type="Pfam" id="PF00494">
    <property type="entry name" value="SQS_PSY"/>
    <property type="match status" value="1"/>
</dbReference>
<sequence length="273" mass="29836">MVLRKTALEVLAETSRTFYIPISRLPAGLQEAVASAYLCMRAIDEIEDHPDLDNALKAQLLQAISLSFQAADSVIDETSLETLLITHTTLLPEVTTRIGEWAAFAPIAIAPRVWDATAAMADRMAYWAEHNWTIKTQADLDRYTFCAAGAVGLLLSDLWAWYDGTTTNRSHAVGFGRGLQAVNILRNQSDDLVRGVGFFPEGWHQDDMYAYARRNLALADAYTAALPPGPALDFCRLPLGFAHATLDALAQGEAKLSRTKVLALVEQLTGSGK</sequence>